<reference evidence="2 3" key="1">
    <citation type="submission" date="2016-10" db="EMBL/GenBank/DDBJ databases">
        <authorList>
            <person name="de Groot N.N."/>
        </authorList>
    </citation>
    <scope>NUCLEOTIDE SEQUENCE [LARGE SCALE GENOMIC DNA]</scope>
    <source>
        <strain evidence="2 3">DSM 44908</strain>
    </source>
</reference>
<dbReference type="Proteomes" id="UP000182054">
    <property type="component" value="Unassembled WGS sequence"/>
</dbReference>
<gene>
    <name evidence="2" type="ORF">SAMN05444374_11553</name>
</gene>
<dbReference type="InterPro" id="IPR014457">
    <property type="entry name" value="UCP010260"/>
</dbReference>
<proteinExistence type="predicted"/>
<evidence type="ECO:0000259" key="1">
    <source>
        <dbReference type="Pfam" id="PF09348"/>
    </source>
</evidence>
<evidence type="ECO:0000313" key="2">
    <source>
        <dbReference type="EMBL" id="SFA60398.1"/>
    </source>
</evidence>
<dbReference type="PANTHER" id="PTHR34202">
    <property type="entry name" value="UPF0548 PROTEIN"/>
    <property type="match status" value="1"/>
</dbReference>
<name>A0A1I0U8K6_9NOCA</name>
<dbReference type="AlphaFoldDB" id="A0A1I0U8K6"/>
<accession>A0A1I0U8K6</accession>
<organism evidence="2 3">
    <name type="scientific">Rhodococcoides kroppenstedtii</name>
    <dbReference type="NCBI Taxonomy" id="293050"/>
    <lineage>
        <taxon>Bacteria</taxon>
        <taxon>Bacillati</taxon>
        <taxon>Actinomycetota</taxon>
        <taxon>Actinomycetes</taxon>
        <taxon>Mycobacteriales</taxon>
        <taxon>Nocardiaceae</taxon>
        <taxon>Rhodococcoides</taxon>
    </lineage>
</organism>
<dbReference type="GeneID" id="85487213"/>
<dbReference type="EMBL" id="FOJN01000015">
    <property type="protein sequence ID" value="SFA60398.1"/>
    <property type="molecule type" value="Genomic_DNA"/>
</dbReference>
<dbReference type="InterPro" id="IPR018960">
    <property type="entry name" value="DUF1990"/>
</dbReference>
<dbReference type="PIRSF" id="PIRSF010260">
    <property type="entry name" value="UCP010260"/>
    <property type="match status" value="1"/>
</dbReference>
<dbReference type="RefSeq" id="WP_068364523.1">
    <property type="nucleotide sequence ID" value="NZ_FOJN01000015.1"/>
</dbReference>
<feature type="domain" description="DUF1990" evidence="1">
    <location>
        <begin position="18"/>
        <end position="184"/>
    </location>
</feature>
<dbReference type="PANTHER" id="PTHR34202:SF1">
    <property type="entry name" value="UPF0548 PROTEIN"/>
    <property type="match status" value="1"/>
</dbReference>
<sequence>MALRPSADPASYRAAPLTYPEVGGTASESMPSAGYHHVRESRPLGRGVELFDEAARRLLRWDMHRGAGLAVRATAVEAEPDAIVVLGLGPIRIPCRVVDVIDRVDRVDGIDDRTDARRERGFAYGTLPGHPERGEERFVVRYDERTGAVSAHIRAFSTAGNAVVALGGPLNRLVQRVATRRYLDALVTTESRP</sequence>
<evidence type="ECO:0000313" key="3">
    <source>
        <dbReference type="Proteomes" id="UP000182054"/>
    </source>
</evidence>
<protein>
    <submittedName>
        <fullName evidence="2">Uncharacterized protein, UPF0548 family</fullName>
    </submittedName>
</protein>
<dbReference type="Pfam" id="PF09348">
    <property type="entry name" value="DUF1990"/>
    <property type="match status" value="1"/>
</dbReference>